<keyword evidence="1" id="KW-0378">Hydrolase</keyword>
<gene>
    <name evidence="4" type="ORF">HQN87_01830</name>
</gene>
<evidence type="ECO:0000313" key="5">
    <source>
        <dbReference type="Proteomes" id="UP000711047"/>
    </source>
</evidence>
<dbReference type="PRINTS" id="PR01002">
    <property type="entry name" value="FLGFLGJ"/>
</dbReference>
<protein>
    <submittedName>
        <fullName evidence="4">Glucosaminidase domain-containing protein</fullName>
    </submittedName>
</protein>
<evidence type="ECO:0000256" key="1">
    <source>
        <dbReference type="ARBA" id="ARBA00022801"/>
    </source>
</evidence>
<dbReference type="Gene3D" id="4.10.80.30">
    <property type="entry name" value="DNA polymerase, domain 6"/>
    <property type="match status" value="1"/>
</dbReference>
<name>A0ABX2DIB3_9BACL</name>
<keyword evidence="2" id="KW-0175">Coiled coil</keyword>
<feature type="coiled-coil region" evidence="2">
    <location>
        <begin position="161"/>
        <end position="188"/>
    </location>
</feature>
<dbReference type="RefSeq" id="WP_173126821.1">
    <property type="nucleotide sequence ID" value="NZ_JABMKX010000001.1"/>
</dbReference>
<dbReference type="Proteomes" id="UP000711047">
    <property type="component" value="Unassembled WGS sequence"/>
</dbReference>
<dbReference type="PANTHER" id="PTHR33308:SF9">
    <property type="entry name" value="PEPTIDOGLYCAN HYDROLASE FLGJ"/>
    <property type="match status" value="1"/>
</dbReference>
<accession>A0ABX2DIB3</accession>
<dbReference type="EMBL" id="JABMKX010000001">
    <property type="protein sequence ID" value="NQX44057.1"/>
    <property type="molecule type" value="Genomic_DNA"/>
</dbReference>
<organism evidence="4 5">
    <name type="scientific">Paenibacillus tritici</name>
    <dbReference type="NCBI Taxonomy" id="1873425"/>
    <lineage>
        <taxon>Bacteria</taxon>
        <taxon>Bacillati</taxon>
        <taxon>Bacillota</taxon>
        <taxon>Bacilli</taxon>
        <taxon>Bacillales</taxon>
        <taxon>Paenibacillaceae</taxon>
        <taxon>Paenibacillus</taxon>
    </lineage>
</organism>
<dbReference type="InterPro" id="IPR051056">
    <property type="entry name" value="Glycosyl_Hydrolase_73"/>
</dbReference>
<dbReference type="Gene3D" id="1.10.530.10">
    <property type="match status" value="1"/>
</dbReference>
<evidence type="ECO:0000256" key="2">
    <source>
        <dbReference type="SAM" id="Coils"/>
    </source>
</evidence>
<keyword evidence="5" id="KW-1185">Reference proteome</keyword>
<evidence type="ECO:0000313" key="4">
    <source>
        <dbReference type="EMBL" id="NQX44057.1"/>
    </source>
</evidence>
<proteinExistence type="predicted"/>
<dbReference type="Pfam" id="PF01832">
    <property type="entry name" value="Glucosaminidase"/>
    <property type="match status" value="1"/>
</dbReference>
<sequence length="267" mass="28758">MTESEFISKMVSFAVSDMQRSRIPASLTIAQAALESGWGTSGLTVKANNLFGIKGSGPAGSQPFRTTEYRNGQAVQVSALFRAYNNWGESVADHSALITEGVSWNRKLYSKAIGVDGHTAAREMAAAGYATDPDYAAKLIQIMNSYNLTQYDEVKEDEEMSAEDIQRIAKLETELRELRELLAGLSVSRDTLKTGVQEQGQSIKAVAERLAVIEGRTVMEVPAWALPAVQAAVAAGLLDTPSGGSYDFYRILTVLNRAGLLVTSKGA</sequence>
<dbReference type="PANTHER" id="PTHR33308">
    <property type="entry name" value="PEPTIDOGLYCAN HYDROLASE FLGJ"/>
    <property type="match status" value="1"/>
</dbReference>
<evidence type="ECO:0000259" key="3">
    <source>
        <dbReference type="SMART" id="SM00047"/>
    </source>
</evidence>
<comment type="caution">
    <text evidence="4">The sequence shown here is derived from an EMBL/GenBank/DDBJ whole genome shotgun (WGS) entry which is preliminary data.</text>
</comment>
<reference evidence="4 5" key="1">
    <citation type="submission" date="2020-05" db="EMBL/GenBank/DDBJ databases">
        <title>Paenibacillus glebae, sp. nov., Paenibacillus humi sp. nov., Paenibacillus pedi sp. nov., Paenibacillus terrestris sp. nov. and Paenibacillus terricola sp. nov., isolated from a forest top soil sample.</title>
        <authorList>
            <person name="Qi S."/>
            <person name="Carlier A."/>
            <person name="Cnockaert M."/>
            <person name="Vandamme P."/>
        </authorList>
    </citation>
    <scope>NUCLEOTIDE SEQUENCE [LARGE SCALE GENOMIC DNA]</scope>
    <source>
        <strain evidence="4 5">LMG 29502</strain>
    </source>
</reference>
<dbReference type="SMART" id="SM00047">
    <property type="entry name" value="LYZ2"/>
    <property type="match status" value="1"/>
</dbReference>
<dbReference type="InterPro" id="IPR002901">
    <property type="entry name" value="MGlyc_endo_b_GlcNAc-like_dom"/>
</dbReference>
<feature type="domain" description="Mannosyl-glycoprotein endo-beta-N-acetylglucosamidase-like" evidence="3">
    <location>
        <begin position="2"/>
        <end position="152"/>
    </location>
</feature>